<dbReference type="PROSITE" id="PS51409">
    <property type="entry name" value="ARGINASE_2"/>
    <property type="match status" value="1"/>
</dbReference>
<comment type="caution">
    <text evidence="6">The sequence shown here is derived from an EMBL/GenBank/DDBJ whole genome shotgun (WGS) entry which is preliminary data.</text>
</comment>
<dbReference type="PANTHER" id="PTHR11358:SF26">
    <property type="entry name" value="GUANIDINO ACID HYDROLASE, MITOCHONDRIAL"/>
    <property type="match status" value="1"/>
</dbReference>
<dbReference type="EC" id="3.5.3.11" evidence="6"/>
<reference evidence="6 7" key="1">
    <citation type="journal article" date="2021" name="ISME Commun">
        <title>Automated analysis of genomic sequences facilitates high-throughput and comprehensive description of bacteria.</title>
        <authorList>
            <person name="Hitch T.C.A."/>
        </authorList>
    </citation>
    <scope>NUCLEOTIDE SEQUENCE [LARGE SCALE GENOMIC DNA]</scope>
    <source>
        <strain evidence="6 7">Sanger_31</strain>
    </source>
</reference>
<dbReference type="PROSITE" id="PS01053">
    <property type="entry name" value="ARGINASE_1"/>
    <property type="match status" value="1"/>
</dbReference>
<evidence type="ECO:0000256" key="5">
    <source>
        <dbReference type="RuleBase" id="RU003684"/>
    </source>
</evidence>
<keyword evidence="3 5" id="KW-0378">Hydrolase</keyword>
<feature type="binding site" evidence="4">
    <location>
        <position position="126"/>
    </location>
    <ligand>
        <name>Mn(2+)</name>
        <dbReference type="ChEBI" id="CHEBI:29035"/>
        <label>2</label>
    </ligand>
</feature>
<feature type="binding site" evidence="4">
    <location>
        <position position="240"/>
    </location>
    <ligand>
        <name>Mn(2+)</name>
        <dbReference type="ChEBI" id="CHEBI:29035"/>
        <label>1</label>
    </ligand>
</feature>
<name>A0AAE3LHD0_9FIRM</name>
<evidence type="ECO:0000256" key="4">
    <source>
        <dbReference type="PIRSR" id="PIRSR036979-1"/>
    </source>
</evidence>
<feature type="binding site" evidence="4">
    <location>
        <position position="153"/>
    </location>
    <ligand>
        <name>Mn(2+)</name>
        <dbReference type="ChEBI" id="CHEBI:29035"/>
        <label>1</label>
    </ligand>
</feature>
<dbReference type="Proteomes" id="UP001208131">
    <property type="component" value="Unassembled WGS sequence"/>
</dbReference>
<dbReference type="InterPro" id="IPR020855">
    <property type="entry name" value="Ureohydrolase_Mn_BS"/>
</dbReference>
<feature type="binding site" evidence="4">
    <location>
        <position position="151"/>
    </location>
    <ligand>
        <name>Mn(2+)</name>
        <dbReference type="ChEBI" id="CHEBI:29035"/>
        <label>1</label>
    </ligand>
</feature>
<keyword evidence="4" id="KW-0464">Manganese</keyword>
<dbReference type="PIRSF" id="PIRSF036979">
    <property type="entry name" value="Arginase"/>
    <property type="match status" value="1"/>
</dbReference>
<dbReference type="SUPFAM" id="SSF52768">
    <property type="entry name" value="Arginase/deacetylase"/>
    <property type="match status" value="1"/>
</dbReference>
<dbReference type="GO" id="GO:0033389">
    <property type="term" value="P:putrescine biosynthetic process from arginine, via agmatine"/>
    <property type="evidence" value="ECO:0007669"/>
    <property type="project" value="TreeGrafter"/>
</dbReference>
<dbReference type="NCBIfam" id="TIGR01230">
    <property type="entry name" value="agmatinase"/>
    <property type="match status" value="1"/>
</dbReference>
<accession>A0AAE3LHD0</accession>
<dbReference type="InterPro" id="IPR005925">
    <property type="entry name" value="Agmatinase-rel"/>
</dbReference>
<feature type="binding site" evidence="4">
    <location>
        <position position="149"/>
    </location>
    <ligand>
        <name>Mn(2+)</name>
        <dbReference type="ChEBI" id="CHEBI:29035"/>
        <label>1</label>
    </ligand>
</feature>
<evidence type="ECO:0000313" key="7">
    <source>
        <dbReference type="Proteomes" id="UP001208131"/>
    </source>
</evidence>
<dbReference type="RefSeq" id="WP_022286952.1">
    <property type="nucleotide sequence ID" value="NZ_JAOQJZ010000005.1"/>
</dbReference>
<comment type="cofactor">
    <cofactor evidence="4">
        <name>Mn(2+)</name>
        <dbReference type="ChEBI" id="CHEBI:29035"/>
    </cofactor>
    <text evidence="4">Binds 2 manganese ions per subunit.</text>
</comment>
<dbReference type="InterPro" id="IPR006035">
    <property type="entry name" value="Ureohydrolase"/>
</dbReference>
<evidence type="ECO:0000256" key="3">
    <source>
        <dbReference type="ARBA" id="ARBA00022801"/>
    </source>
</evidence>
<dbReference type="PRINTS" id="PR00116">
    <property type="entry name" value="ARGINASE"/>
</dbReference>
<dbReference type="InterPro" id="IPR023696">
    <property type="entry name" value="Ureohydrolase_dom_sf"/>
</dbReference>
<evidence type="ECO:0000256" key="2">
    <source>
        <dbReference type="ARBA" id="ARBA00022723"/>
    </source>
</evidence>
<proteinExistence type="inferred from homology"/>
<keyword evidence="2 4" id="KW-0479">Metal-binding</keyword>
<evidence type="ECO:0000256" key="1">
    <source>
        <dbReference type="ARBA" id="ARBA00009227"/>
    </source>
</evidence>
<protein>
    <submittedName>
        <fullName evidence="6">Agmatinase</fullName>
        <ecNumber evidence="6">3.5.3.11</ecNumber>
    </submittedName>
</protein>
<dbReference type="CDD" id="cd11592">
    <property type="entry name" value="Agmatinase_PAH"/>
    <property type="match status" value="1"/>
</dbReference>
<sequence length="320" mass="34799">MINNNCQPPSASGSPRFCNMGNFMRLPHATSAEGLDFAIVGIPFDTAASFRAGARFGPNGVRNISAMIKPNNVAMGVNIMDSLKGADLGDVPVIPDYIHETYAAIEQTLDGVLECGAVPISIGGDHAITLGELRAIAKKHGKVSLVHFDSHLDLCDTVFGQKYNHGTPFRRAMEEGLIDPEKSVQIGMRGSLYDPDDFKIAADLGFTVIPGDKLHTYSPEDLLKVIKEKVGDNKVFLTFDIDFVDPAYAPGTGTPEVGGFTSFETLQYIRALKDLNFTGFDVVEVAPPYDHSEITAYMGANIIFEFMSILAYQKKIGKRK</sequence>
<dbReference type="NCBIfam" id="NF002564">
    <property type="entry name" value="PRK02190.1"/>
    <property type="match status" value="1"/>
</dbReference>
<evidence type="ECO:0000313" key="6">
    <source>
        <dbReference type="EMBL" id="MCU6705493.1"/>
    </source>
</evidence>
<dbReference type="Gene3D" id="3.40.800.10">
    <property type="entry name" value="Ureohydrolase domain"/>
    <property type="match status" value="1"/>
</dbReference>
<keyword evidence="7" id="KW-1185">Reference proteome</keyword>
<dbReference type="EMBL" id="JAOQJZ010000005">
    <property type="protein sequence ID" value="MCU6705493.1"/>
    <property type="molecule type" value="Genomic_DNA"/>
</dbReference>
<dbReference type="GO" id="GO:0008783">
    <property type="term" value="F:agmatinase activity"/>
    <property type="evidence" value="ECO:0007669"/>
    <property type="project" value="UniProtKB-EC"/>
</dbReference>
<dbReference type="PANTHER" id="PTHR11358">
    <property type="entry name" value="ARGINASE/AGMATINASE"/>
    <property type="match status" value="1"/>
</dbReference>
<dbReference type="Pfam" id="PF00491">
    <property type="entry name" value="Arginase"/>
    <property type="match status" value="1"/>
</dbReference>
<dbReference type="AlphaFoldDB" id="A0AAE3LHD0"/>
<feature type="binding site" evidence="4">
    <location>
        <position position="242"/>
    </location>
    <ligand>
        <name>Mn(2+)</name>
        <dbReference type="ChEBI" id="CHEBI:29035"/>
        <label>1</label>
    </ligand>
</feature>
<dbReference type="GO" id="GO:0046872">
    <property type="term" value="F:metal ion binding"/>
    <property type="evidence" value="ECO:0007669"/>
    <property type="project" value="UniProtKB-KW"/>
</dbReference>
<comment type="similarity">
    <text evidence="1">Belongs to the arginase family. Agmatinase subfamily.</text>
</comment>
<gene>
    <name evidence="6" type="primary">speB</name>
    <name evidence="6" type="ORF">OCV57_06085</name>
</gene>
<organism evidence="6 7">
    <name type="scientific">Hominimerdicola aceti</name>
    <dbReference type="NCBI Taxonomy" id="2981726"/>
    <lineage>
        <taxon>Bacteria</taxon>
        <taxon>Bacillati</taxon>
        <taxon>Bacillota</taxon>
        <taxon>Clostridia</taxon>
        <taxon>Eubacteriales</taxon>
        <taxon>Oscillospiraceae</taxon>
        <taxon>Hominimerdicola</taxon>
    </lineage>
</organism>